<proteinExistence type="predicted"/>
<dbReference type="GO" id="GO:0016787">
    <property type="term" value="F:hydrolase activity"/>
    <property type="evidence" value="ECO:0007669"/>
    <property type="project" value="UniProtKB-KW"/>
</dbReference>
<dbReference type="InterPro" id="IPR050300">
    <property type="entry name" value="GDXG_lipolytic_enzyme"/>
</dbReference>
<organism evidence="3 4">
    <name type="scientific">Zhongshania aquimaris</name>
    <dbReference type="NCBI Taxonomy" id="2857107"/>
    <lineage>
        <taxon>Bacteria</taxon>
        <taxon>Pseudomonadati</taxon>
        <taxon>Pseudomonadota</taxon>
        <taxon>Gammaproteobacteria</taxon>
        <taxon>Cellvibrionales</taxon>
        <taxon>Spongiibacteraceae</taxon>
        <taxon>Zhongshania</taxon>
    </lineage>
</organism>
<keyword evidence="1 3" id="KW-0378">Hydrolase</keyword>
<accession>A0ABS6VWZ2</accession>
<dbReference type="EMBL" id="JAHWDQ010000006">
    <property type="protein sequence ID" value="MBW2942518.1"/>
    <property type="molecule type" value="Genomic_DNA"/>
</dbReference>
<evidence type="ECO:0000259" key="2">
    <source>
        <dbReference type="Pfam" id="PF07859"/>
    </source>
</evidence>
<feature type="domain" description="Alpha/beta hydrolase fold-3" evidence="2">
    <location>
        <begin position="95"/>
        <end position="298"/>
    </location>
</feature>
<evidence type="ECO:0000313" key="3">
    <source>
        <dbReference type="EMBL" id="MBW2942518.1"/>
    </source>
</evidence>
<sequence>MNSKIDINNFGQGIVYPEVPVGVRSRLILFSMRIVVRRLMMHMATSSPEKIAGLQAKVSSMRTPVVDNVSIQYQRINKINGHVFGDLSNTDKPVMLWLHGGAFMLPAAPNMHLSTAAIFCDGIDASGFMPDYRLAPQNPFPAGLDDCEQAFLGLLERGFKPSQIVLMGDSAGGNLIFGLMQRIRKAGIGMPACAIAISPVTEMARIHGSPSLYHFKDTDALLPLAALPAFATFYTDPLNSTHPEVSPLYMDCAGLPPLFFIASKEEILMNDTIMLAERCYEAGVHTTCHIWPTLPHAFPIFERFFPEARKSIKDMIAFSKIHLKRARC</sequence>
<name>A0ABS6VWZ2_9GAMM</name>
<keyword evidence="4" id="KW-1185">Reference proteome</keyword>
<reference evidence="3" key="1">
    <citation type="submission" date="2021-07" db="EMBL/GenBank/DDBJ databases">
        <title>Zhongshania sp. CAU 1632 isolated from seawater.</title>
        <authorList>
            <person name="Kim W."/>
        </authorList>
    </citation>
    <scope>NUCLEOTIDE SEQUENCE</scope>
    <source>
        <strain evidence="3">CAU 1632</strain>
    </source>
</reference>
<dbReference type="InterPro" id="IPR013094">
    <property type="entry name" value="AB_hydrolase_3"/>
</dbReference>
<dbReference type="Pfam" id="PF07859">
    <property type="entry name" value="Abhydrolase_3"/>
    <property type="match status" value="1"/>
</dbReference>
<dbReference type="Proteomes" id="UP001166291">
    <property type="component" value="Unassembled WGS sequence"/>
</dbReference>
<dbReference type="RefSeq" id="WP_219044765.1">
    <property type="nucleotide sequence ID" value="NZ_JAHWDQ010000006.1"/>
</dbReference>
<dbReference type="PANTHER" id="PTHR48081">
    <property type="entry name" value="AB HYDROLASE SUPERFAMILY PROTEIN C4A8.06C"/>
    <property type="match status" value="1"/>
</dbReference>
<protein>
    <submittedName>
        <fullName evidence="3">Alpha/beta hydrolase</fullName>
    </submittedName>
</protein>
<dbReference type="PANTHER" id="PTHR48081:SF8">
    <property type="entry name" value="ALPHA_BETA HYDROLASE FOLD-3 DOMAIN-CONTAINING PROTEIN-RELATED"/>
    <property type="match status" value="1"/>
</dbReference>
<evidence type="ECO:0000256" key="1">
    <source>
        <dbReference type="ARBA" id="ARBA00022801"/>
    </source>
</evidence>
<evidence type="ECO:0000313" key="4">
    <source>
        <dbReference type="Proteomes" id="UP001166291"/>
    </source>
</evidence>
<gene>
    <name evidence="3" type="ORF">KXJ70_17100</name>
</gene>
<comment type="caution">
    <text evidence="3">The sequence shown here is derived from an EMBL/GenBank/DDBJ whole genome shotgun (WGS) entry which is preliminary data.</text>
</comment>